<dbReference type="PROSITE" id="PS51257">
    <property type="entry name" value="PROKAR_LIPOPROTEIN"/>
    <property type="match status" value="1"/>
</dbReference>
<dbReference type="GO" id="GO:0009055">
    <property type="term" value="F:electron transfer activity"/>
    <property type="evidence" value="ECO:0007669"/>
    <property type="project" value="TreeGrafter"/>
</dbReference>
<evidence type="ECO:0000313" key="3">
    <source>
        <dbReference type="Proteomes" id="UP000237968"/>
    </source>
</evidence>
<dbReference type="CDD" id="cd02976">
    <property type="entry name" value="NrdH"/>
    <property type="match status" value="1"/>
</dbReference>
<keyword evidence="3" id="KW-1185">Reference proteome</keyword>
<protein>
    <submittedName>
        <fullName evidence="2">Glutaredoxin</fullName>
    </submittedName>
</protein>
<dbReference type="SUPFAM" id="SSF52833">
    <property type="entry name" value="Thioredoxin-like"/>
    <property type="match status" value="1"/>
</dbReference>
<evidence type="ECO:0000313" key="2">
    <source>
        <dbReference type="EMBL" id="PRP91977.1"/>
    </source>
</evidence>
<evidence type="ECO:0000259" key="1">
    <source>
        <dbReference type="Pfam" id="PF00462"/>
    </source>
</evidence>
<reference evidence="2 3" key="1">
    <citation type="submission" date="2018-03" db="EMBL/GenBank/DDBJ databases">
        <title>Draft Genome Sequences of the Obligatory Marine Myxobacteria Enhygromyxa salina SWB005.</title>
        <authorList>
            <person name="Poehlein A."/>
            <person name="Moghaddam J.A."/>
            <person name="Harms H."/>
            <person name="Alanjari M."/>
            <person name="Koenig G.M."/>
            <person name="Daniel R."/>
            <person name="Schaeberle T.F."/>
        </authorList>
    </citation>
    <scope>NUCLEOTIDE SEQUENCE [LARGE SCALE GENOMIC DNA]</scope>
    <source>
        <strain evidence="2 3">SWB005</strain>
    </source>
</reference>
<proteinExistence type="predicted"/>
<dbReference type="AlphaFoldDB" id="A0A2S9XGL9"/>
<dbReference type="PANTHER" id="PTHR34386:SF1">
    <property type="entry name" value="GLUTAREDOXIN-LIKE PROTEIN NRDH"/>
    <property type="match status" value="1"/>
</dbReference>
<dbReference type="InterPro" id="IPR002109">
    <property type="entry name" value="Glutaredoxin"/>
</dbReference>
<name>A0A2S9XGL9_9BACT</name>
<dbReference type="Proteomes" id="UP000237968">
    <property type="component" value="Unassembled WGS sequence"/>
</dbReference>
<dbReference type="PROSITE" id="PS51354">
    <property type="entry name" value="GLUTAREDOXIN_2"/>
    <property type="match status" value="1"/>
</dbReference>
<dbReference type="Pfam" id="PF00462">
    <property type="entry name" value="Glutaredoxin"/>
    <property type="match status" value="1"/>
</dbReference>
<dbReference type="Gene3D" id="3.40.30.10">
    <property type="entry name" value="Glutaredoxin"/>
    <property type="match status" value="1"/>
</dbReference>
<dbReference type="EMBL" id="PVNK01000227">
    <property type="protein sequence ID" value="PRP91977.1"/>
    <property type="molecule type" value="Genomic_DNA"/>
</dbReference>
<sequence>MSRVFNTLLCVQLAGLAGLACTPEQPPKADQAKPKGVAHAAPHVLDPAADQFVLTYAGERGVFSDCTSIEEVPADARARVGVNLFGVERPPGQVFIANLDAPLPDGRYVLEVVPRDEFEEAVLGAGRSSVFEMPTDLESLEQIARREAPVIVYKTSWCGVCKQLEKYLEREGIEYVAKDIEKDRAAAAELAAKAKQAGVPTGSVPMIDIGGEILRGFDKNAIQKLL</sequence>
<feature type="domain" description="Glutaredoxin" evidence="1">
    <location>
        <begin position="150"/>
        <end position="211"/>
    </location>
</feature>
<accession>A0A2S9XGL9</accession>
<dbReference type="RefSeq" id="WP_219906864.1">
    <property type="nucleotide sequence ID" value="NZ_PVNK01000227.1"/>
</dbReference>
<organism evidence="2 3">
    <name type="scientific">Enhygromyxa salina</name>
    <dbReference type="NCBI Taxonomy" id="215803"/>
    <lineage>
        <taxon>Bacteria</taxon>
        <taxon>Pseudomonadati</taxon>
        <taxon>Myxococcota</taxon>
        <taxon>Polyangia</taxon>
        <taxon>Nannocystales</taxon>
        <taxon>Nannocystaceae</taxon>
        <taxon>Enhygromyxa</taxon>
    </lineage>
</organism>
<dbReference type="GO" id="GO:0045454">
    <property type="term" value="P:cell redox homeostasis"/>
    <property type="evidence" value="ECO:0007669"/>
    <property type="project" value="TreeGrafter"/>
</dbReference>
<dbReference type="InterPro" id="IPR051548">
    <property type="entry name" value="Grx-like_ET"/>
</dbReference>
<dbReference type="InterPro" id="IPR036249">
    <property type="entry name" value="Thioredoxin-like_sf"/>
</dbReference>
<comment type="caution">
    <text evidence="2">The sequence shown here is derived from an EMBL/GenBank/DDBJ whole genome shotgun (WGS) entry which is preliminary data.</text>
</comment>
<gene>
    <name evidence="2" type="ORF">ENSA5_51880</name>
</gene>
<dbReference type="PANTHER" id="PTHR34386">
    <property type="entry name" value="GLUTAREDOXIN"/>
    <property type="match status" value="1"/>
</dbReference>